<reference evidence="8" key="1">
    <citation type="journal article" date="2023" name="IScience">
        <title>Live-bearing cockroach genome reveals convergent evolutionary mechanisms linked to viviparity in insects and beyond.</title>
        <authorList>
            <person name="Fouks B."/>
            <person name="Harrison M.C."/>
            <person name="Mikhailova A.A."/>
            <person name="Marchal E."/>
            <person name="English S."/>
            <person name="Carruthers M."/>
            <person name="Jennings E.C."/>
            <person name="Chiamaka E.L."/>
            <person name="Frigard R.A."/>
            <person name="Pippel M."/>
            <person name="Attardo G.M."/>
            <person name="Benoit J.B."/>
            <person name="Bornberg-Bauer E."/>
            <person name="Tobe S.S."/>
        </authorList>
    </citation>
    <scope>NUCLEOTIDE SEQUENCE</scope>
    <source>
        <strain evidence="8">Stay&amp;Tobe</strain>
    </source>
</reference>
<keyword evidence="1" id="KW-0723">Serine/threonine-protein kinase</keyword>
<evidence type="ECO:0000256" key="4">
    <source>
        <dbReference type="ARBA" id="ARBA00022777"/>
    </source>
</evidence>
<sequence>SSKTMKLFQVSETERTLYLVMEYASGGEVFDYLVLHWPNERKGGESKNLENRNVSAVQYCHQKKIIHRDLKAENLLLDSEMNIKIADFGFSNEFTPGNKLDTFCGSPPYAAPELFQGKKYDGPEVDVWSLGVILYTLVSGSLPFDGSTLRELRERVLRGKYRIPFYMSTDCENLLKKFLVLNPAKRASLENIMKDKWMNMGYEEDELKPFVEPEPDYKDLKRIGMQRKIL</sequence>
<dbReference type="InterPro" id="IPR011009">
    <property type="entry name" value="Kinase-like_dom_sf"/>
</dbReference>
<gene>
    <name evidence="8" type="ORF">L9F63_026837</name>
</gene>
<evidence type="ECO:0000259" key="7">
    <source>
        <dbReference type="PROSITE" id="PS50011"/>
    </source>
</evidence>
<dbReference type="GO" id="GO:0050321">
    <property type="term" value="F:tau-protein kinase activity"/>
    <property type="evidence" value="ECO:0007669"/>
    <property type="project" value="TreeGrafter"/>
</dbReference>
<dbReference type="AlphaFoldDB" id="A0AAD8AHX1"/>
<protein>
    <recommendedName>
        <fullName evidence="7">Protein kinase domain-containing protein</fullName>
    </recommendedName>
</protein>
<feature type="non-terminal residue" evidence="8">
    <location>
        <position position="230"/>
    </location>
</feature>
<keyword evidence="3" id="KW-0547">Nucleotide-binding</keyword>
<dbReference type="PANTHER" id="PTHR24346:SF82">
    <property type="entry name" value="KP78A-RELATED"/>
    <property type="match status" value="1"/>
</dbReference>
<name>A0AAD8AHX1_DIPPU</name>
<dbReference type="GO" id="GO:0005524">
    <property type="term" value="F:ATP binding"/>
    <property type="evidence" value="ECO:0007669"/>
    <property type="project" value="UniProtKB-KW"/>
</dbReference>
<keyword evidence="2" id="KW-0808">Transferase</keyword>
<evidence type="ECO:0000313" key="9">
    <source>
        <dbReference type="Proteomes" id="UP001233999"/>
    </source>
</evidence>
<dbReference type="Gene3D" id="1.10.510.10">
    <property type="entry name" value="Transferase(Phosphotransferase) domain 1"/>
    <property type="match status" value="1"/>
</dbReference>
<keyword evidence="4" id="KW-0418">Kinase</keyword>
<dbReference type="GO" id="GO:0000226">
    <property type="term" value="P:microtubule cytoskeleton organization"/>
    <property type="evidence" value="ECO:0007669"/>
    <property type="project" value="TreeGrafter"/>
</dbReference>
<dbReference type="FunFam" id="1.10.510.10:FF:000002">
    <property type="entry name" value="Non-specific serine/threonine protein kinase"/>
    <property type="match status" value="1"/>
</dbReference>
<evidence type="ECO:0000256" key="2">
    <source>
        <dbReference type="ARBA" id="ARBA00022679"/>
    </source>
</evidence>
<dbReference type="GO" id="GO:0035556">
    <property type="term" value="P:intracellular signal transduction"/>
    <property type="evidence" value="ECO:0007669"/>
    <property type="project" value="TreeGrafter"/>
</dbReference>
<dbReference type="InterPro" id="IPR008271">
    <property type="entry name" value="Ser/Thr_kinase_AS"/>
</dbReference>
<accession>A0AAD8AHX1</accession>
<comment type="similarity">
    <text evidence="6">Belongs to the protein kinase superfamily. CAMK Ser/Thr protein kinase family. Smok subfamily.</text>
</comment>
<feature type="non-terminal residue" evidence="8">
    <location>
        <position position="1"/>
    </location>
</feature>
<dbReference type="PROSITE" id="PS00108">
    <property type="entry name" value="PROTEIN_KINASE_ST"/>
    <property type="match status" value="1"/>
</dbReference>
<comment type="caution">
    <text evidence="8">The sequence shown here is derived from an EMBL/GenBank/DDBJ whole genome shotgun (WGS) entry which is preliminary data.</text>
</comment>
<keyword evidence="9" id="KW-1185">Reference proteome</keyword>
<feature type="domain" description="Protein kinase" evidence="7">
    <location>
        <begin position="1"/>
        <end position="198"/>
    </location>
</feature>
<reference evidence="8" key="2">
    <citation type="submission" date="2023-05" db="EMBL/GenBank/DDBJ databases">
        <authorList>
            <person name="Fouks B."/>
        </authorList>
    </citation>
    <scope>NUCLEOTIDE SEQUENCE</scope>
    <source>
        <strain evidence="8">Stay&amp;Tobe</strain>
        <tissue evidence="8">Testes</tissue>
    </source>
</reference>
<dbReference type="GO" id="GO:0005737">
    <property type="term" value="C:cytoplasm"/>
    <property type="evidence" value="ECO:0007669"/>
    <property type="project" value="TreeGrafter"/>
</dbReference>
<evidence type="ECO:0000313" key="8">
    <source>
        <dbReference type="EMBL" id="KAJ9598058.1"/>
    </source>
</evidence>
<dbReference type="PROSITE" id="PS50011">
    <property type="entry name" value="PROTEIN_KINASE_DOM"/>
    <property type="match status" value="1"/>
</dbReference>
<evidence type="ECO:0000256" key="1">
    <source>
        <dbReference type="ARBA" id="ARBA00022527"/>
    </source>
</evidence>
<evidence type="ECO:0000256" key="3">
    <source>
        <dbReference type="ARBA" id="ARBA00022741"/>
    </source>
</evidence>
<dbReference type="PANTHER" id="PTHR24346">
    <property type="entry name" value="MAP/MICROTUBULE AFFINITY-REGULATING KINASE"/>
    <property type="match status" value="1"/>
</dbReference>
<organism evidence="8 9">
    <name type="scientific">Diploptera punctata</name>
    <name type="common">Pacific beetle cockroach</name>
    <dbReference type="NCBI Taxonomy" id="6984"/>
    <lineage>
        <taxon>Eukaryota</taxon>
        <taxon>Metazoa</taxon>
        <taxon>Ecdysozoa</taxon>
        <taxon>Arthropoda</taxon>
        <taxon>Hexapoda</taxon>
        <taxon>Insecta</taxon>
        <taxon>Pterygota</taxon>
        <taxon>Neoptera</taxon>
        <taxon>Polyneoptera</taxon>
        <taxon>Dictyoptera</taxon>
        <taxon>Blattodea</taxon>
        <taxon>Blaberoidea</taxon>
        <taxon>Blaberidae</taxon>
        <taxon>Diplopterinae</taxon>
        <taxon>Diploptera</taxon>
    </lineage>
</organism>
<dbReference type="SMART" id="SM00220">
    <property type="entry name" value="S_TKc"/>
    <property type="match status" value="1"/>
</dbReference>
<evidence type="ECO:0000256" key="5">
    <source>
        <dbReference type="ARBA" id="ARBA00022840"/>
    </source>
</evidence>
<dbReference type="SUPFAM" id="SSF56112">
    <property type="entry name" value="Protein kinase-like (PK-like)"/>
    <property type="match status" value="1"/>
</dbReference>
<dbReference type="EMBL" id="JASPKZ010001437">
    <property type="protein sequence ID" value="KAJ9598058.1"/>
    <property type="molecule type" value="Genomic_DNA"/>
</dbReference>
<keyword evidence="5" id="KW-0067">ATP-binding</keyword>
<dbReference type="Proteomes" id="UP001233999">
    <property type="component" value="Unassembled WGS sequence"/>
</dbReference>
<dbReference type="InterPro" id="IPR000719">
    <property type="entry name" value="Prot_kinase_dom"/>
</dbReference>
<evidence type="ECO:0000256" key="6">
    <source>
        <dbReference type="ARBA" id="ARBA00038181"/>
    </source>
</evidence>
<dbReference type="Pfam" id="PF00069">
    <property type="entry name" value="Pkinase"/>
    <property type="match status" value="1"/>
</dbReference>
<proteinExistence type="inferred from homology"/>